<reference evidence="1" key="1">
    <citation type="submission" date="2021-08" db="EMBL/GenBank/DDBJ databases">
        <title>Comparative analyses of Brucepasteria parasyntrophica and Teretinema zuelzerae.</title>
        <authorList>
            <person name="Song Y."/>
            <person name="Brune A."/>
        </authorList>
    </citation>
    <scope>NUCLEOTIDE SEQUENCE</scope>
    <source>
        <strain evidence="1">DSM 1903</strain>
    </source>
</reference>
<proteinExistence type="predicted"/>
<protein>
    <submittedName>
        <fullName evidence="1">Uncharacterized protein</fullName>
    </submittedName>
</protein>
<dbReference type="EMBL" id="JAINWA010000003">
    <property type="protein sequence ID" value="MCD1656104.1"/>
    <property type="molecule type" value="Genomic_DNA"/>
</dbReference>
<dbReference type="AlphaFoldDB" id="A0AAE3EMP3"/>
<name>A0AAE3EMP3_9SPIR</name>
<evidence type="ECO:0000313" key="1">
    <source>
        <dbReference type="EMBL" id="MCD1656104.1"/>
    </source>
</evidence>
<dbReference type="Proteomes" id="UP001198163">
    <property type="component" value="Unassembled WGS sequence"/>
</dbReference>
<accession>A0AAE3EMP3</accession>
<evidence type="ECO:0000313" key="2">
    <source>
        <dbReference type="Proteomes" id="UP001198163"/>
    </source>
</evidence>
<keyword evidence="2" id="KW-1185">Reference proteome</keyword>
<sequence length="186" mass="21349">MKRIIIFAIVFLCISPLFAEFRGFSWNSTRAEMQLKNGKELEIVKSSDAIFYGYDIKLNNQLYRAYFGYADDKLIRGMLLYTESILVPEQYVVEYESIYKLLIEKYGKPTTDDRTIIGDPDDVTLKAVALQNGRGIYMSTWFISDTKISIILRGGAGNLALRVVYEPNEIQEKAVQQSNEESKKEL</sequence>
<organism evidence="1 2">
    <name type="scientific">Teretinema zuelzerae</name>
    <dbReference type="NCBI Taxonomy" id="156"/>
    <lineage>
        <taxon>Bacteria</taxon>
        <taxon>Pseudomonadati</taxon>
        <taxon>Spirochaetota</taxon>
        <taxon>Spirochaetia</taxon>
        <taxon>Spirochaetales</taxon>
        <taxon>Treponemataceae</taxon>
        <taxon>Teretinema</taxon>
    </lineage>
</organism>
<gene>
    <name evidence="1" type="ORF">K7J14_15495</name>
</gene>
<comment type="caution">
    <text evidence="1">The sequence shown here is derived from an EMBL/GenBank/DDBJ whole genome shotgun (WGS) entry which is preliminary data.</text>
</comment>
<dbReference type="RefSeq" id="WP_230758529.1">
    <property type="nucleotide sequence ID" value="NZ_JAINWA010000003.1"/>
</dbReference>